<accession>A0A1U9YUE8</accession>
<dbReference type="InterPro" id="IPR002509">
    <property type="entry name" value="NODB_dom"/>
</dbReference>
<dbReference type="GO" id="GO:0005975">
    <property type="term" value="P:carbohydrate metabolic process"/>
    <property type="evidence" value="ECO:0007669"/>
    <property type="project" value="InterPro"/>
</dbReference>
<dbReference type="Proteomes" id="UP000192727">
    <property type="component" value="Chromosome"/>
</dbReference>
<proteinExistence type="predicted"/>
<protein>
    <submittedName>
        <fullName evidence="3">Polysaccharide deacetylase family protein</fullName>
    </submittedName>
</protein>
<dbReference type="SUPFAM" id="SSF88713">
    <property type="entry name" value="Glycoside hydrolase/deacetylase"/>
    <property type="match status" value="1"/>
</dbReference>
<organism evidence="3 4">
    <name type="scientific">Paenibacillus larvae subsp. pulvifaciens</name>
    <dbReference type="NCBI Taxonomy" id="1477"/>
    <lineage>
        <taxon>Bacteria</taxon>
        <taxon>Bacillati</taxon>
        <taxon>Bacillota</taxon>
        <taxon>Bacilli</taxon>
        <taxon>Bacillales</taxon>
        <taxon>Paenibacillaceae</taxon>
        <taxon>Paenibacillus</taxon>
    </lineage>
</organism>
<dbReference type="RefSeq" id="WP_077997568.1">
    <property type="nucleotide sequence ID" value="NZ_CP019794.1"/>
</dbReference>
<dbReference type="EMBL" id="CP020557">
    <property type="protein sequence ID" value="ARF70461.1"/>
    <property type="molecule type" value="Genomic_DNA"/>
</dbReference>
<evidence type="ECO:0000313" key="4">
    <source>
        <dbReference type="Proteomes" id="UP000192727"/>
    </source>
</evidence>
<name>A0A1U9YUE8_9BACL</name>
<evidence type="ECO:0000313" key="3">
    <source>
        <dbReference type="EMBL" id="ARF70461.1"/>
    </source>
</evidence>
<feature type="domain" description="NodB homology" evidence="2">
    <location>
        <begin position="39"/>
        <end position="227"/>
    </location>
</feature>
<dbReference type="PANTHER" id="PTHR10587">
    <property type="entry name" value="GLYCOSYL TRANSFERASE-RELATED"/>
    <property type="match status" value="1"/>
</dbReference>
<evidence type="ECO:0000259" key="2">
    <source>
        <dbReference type="PROSITE" id="PS51677"/>
    </source>
</evidence>
<dbReference type="AlphaFoldDB" id="A0A1U9YUE8"/>
<evidence type="ECO:0000256" key="1">
    <source>
        <dbReference type="SAM" id="MobiDB-lite"/>
    </source>
</evidence>
<dbReference type="InterPro" id="IPR011330">
    <property type="entry name" value="Glyco_hydro/deAcase_b/a-brl"/>
</dbReference>
<dbReference type="Pfam" id="PF01522">
    <property type="entry name" value="Polysacc_deac_1"/>
    <property type="match status" value="1"/>
</dbReference>
<dbReference type="InterPro" id="IPR050248">
    <property type="entry name" value="Polysacc_deacetylase_ArnD"/>
</dbReference>
<dbReference type="GeneID" id="64220704"/>
<reference evidence="3 4" key="1">
    <citation type="submission" date="2017-03" db="EMBL/GenBank/DDBJ databases">
        <title>Paenibacillus larvae genome sequencing.</title>
        <authorList>
            <person name="Dingman D.W."/>
        </authorList>
    </citation>
    <scope>NUCLEOTIDE SEQUENCE [LARGE SCALE GENOMIC DNA]</scope>
    <source>
        <strain evidence="3 4">SAG 10367</strain>
    </source>
</reference>
<dbReference type="GO" id="GO:0016810">
    <property type="term" value="F:hydrolase activity, acting on carbon-nitrogen (but not peptide) bonds"/>
    <property type="evidence" value="ECO:0007669"/>
    <property type="project" value="InterPro"/>
</dbReference>
<sequence>MLTMLFTLSLEFIAVYMMLPYILTRICGIGVFSRGKSAGQIAFTFDDGPDPRYTPELLDLLNEYGVKATFFVLGSKAEKYPELIRRICQEGHQIGIHNYVHKANWIMSPSKIRREQVERSADTVEQITGIRPAFYRPPWGLLNLGDFLFLRRSYRIVLWSLMAGDWKQSTSADKLKHILLKKIRPGTIIVLHDSGDTFGADEHAPEQMLQGLRDGLKEIRQKGYEYVRIDELLGKDEKRPMEKPQNGGQAGTSSHEKVIT</sequence>
<gene>
    <name evidence="3" type="ORF">B7C51_10165</name>
</gene>
<dbReference type="CDD" id="cd10959">
    <property type="entry name" value="CE4_NodB_like_3"/>
    <property type="match status" value="1"/>
</dbReference>
<dbReference type="PANTHER" id="PTHR10587:SF137">
    <property type="entry name" value="4-DEOXY-4-FORMAMIDO-L-ARABINOSE-PHOSPHOUNDECAPRENOL DEFORMYLASE ARND-RELATED"/>
    <property type="match status" value="1"/>
</dbReference>
<dbReference type="PROSITE" id="PS51677">
    <property type="entry name" value="NODB"/>
    <property type="match status" value="1"/>
</dbReference>
<feature type="region of interest" description="Disordered" evidence="1">
    <location>
        <begin position="235"/>
        <end position="260"/>
    </location>
</feature>
<dbReference type="Gene3D" id="3.20.20.370">
    <property type="entry name" value="Glycoside hydrolase/deacetylase"/>
    <property type="match status" value="1"/>
</dbReference>